<evidence type="ECO:0000256" key="3">
    <source>
        <dbReference type="ARBA" id="ARBA00022527"/>
    </source>
</evidence>
<evidence type="ECO:0000256" key="4">
    <source>
        <dbReference type="ARBA" id="ARBA00022553"/>
    </source>
</evidence>
<keyword evidence="11" id="KW-0460">Magnesium</keyword>
<name>V6LZJ2_9EUKA</name>
<dbReference type="Gene3D" id="3.30.200.20">
    <property type="entry name" value="Phosphorylase Kinase, domain 1"/>
    <property type="match status" value="1"/>
</dbReference>
<feature type="domain" description="Protein kinase" evidence="12">
    <location>
        <begin position="19"/>
        <end position="309"/>
    </location>
</feature>
<dbReference type="FunFam" id="1.10.510.10:FF:000040">
    <property type="entry name" value="Mitogen-activated protein kinase"/>
    <property type="match status" value="1"/>
</dbReference>
<evidence type="ECO:0000313" key="15">
    <source>
        <dbReference type="Proteomes" id="UP000018208"/>
    </source>
</evidence>
<evidence type="ECO:0000256" key="10">
    <source>
        <dbReference type="RuleBase" id="RU000304"/>
    </source>
</evidence>
<protein>
    <recommendedName>
        <fullName evidence="2 11">Mitogen-activated protein kinase</fullName>
        <ecNumber evidence="2 11">2.7.11.24</ecNumber>
    </recommendedName>
</protein>
<dbReference type="OrthoDB" id="192887at2759"/>
<evidence type="ECO:0000256" key="9">
    <source>
        <dbReference type="PROSITE-ProRule" id="PRU10141"/>
    </source>
</evidence>
<evidence type="ECO:0000256" key="11">
    <source>
        <dbReference type="RuleBase" id="RU361165"/>
    </source>
</evidence>
<dbReference type="Gene3D" id="1.10.510.10">
    <property type="entry name" value="Transferase(Phosphotransferase) domain 1"/>
    <property type="match status" value="1"/>
</dbReference>
<comment type="activity regulation">
    <text evidence="11">Activated by threonine and tyrosine phosphorylation.</text>
</comment>
<accession>V6LZJ2</accession>
<evidence type="ECO:0000256" key="8">
    <source>
        <dbReference type="ARBA" id="ARBA00022840"/>
    </source>
</evidence>
<dbReference type="PROSITE" id="PS01351">
    <property type="entry name" value="MAPK"/>
    <property type="match status" value="1"/>
</dbReference>
<keyword evidence="5 11" id="KW-0808">Transferase</keyword>
<dbReference type="InterPro" id="IPR008271">
    <property type="entry name" value="Ser/Thr_kinase_AS"/>
</dbReference>
<comment type="cofactor">
    <cofactor evidence="1 11">
        <name>Mg(2+)</name>
        <dbReference type="ChEBI" id="CHEBI:18420"/>
    </cofactor>
</comment>
<organism evidence="13">
    <name type="scientific">Spironucleus salmonicida</name>
    <dbReference type="NCBI Taxonomy" id="348837"/>
    <lineage>
        <taxon>Eukaryota</taxon>
        <taxon>Metamonada</taxon>
        <taxon>Diplomonadida</taxon>
        <taxon>Hexamitidae</taxon>
        <taxon>Hexamitinae</taxon>
        <taxon>Spironucleus</taxon>
    </lineage>
</organism>
<dbReference type="PROSITE" id="PS50011">
    <property type="entry name" value="PROTEIN_KINASE_DOM"/>
    <property type="match status" value="1"/>
</dbReference>
<feature type="binding site" evidence="9">
    <location>
        <position position="49"/>
    </location>
    <ligand>
        <name>ATP</name>
        <dbReference type="ChEBI" id="CHEBI:30616"/>
    </ligand>
</feature>
<evidence type="ECO:0000256" key="6">
    <source>
        <dbReference type="ARBA" id="ARBA00022741"/>
    </source>
</evidence>
<proteinExistence type="inferred from homology"/>
<dbReference type="PANTHER" id="PTHR24055">
    <property type="entry name" value="MITOGEN-ACTIVATED PROTEIN KINASE"/>
    <property type="match status" value="1"/>
</dbReference>
<dbReference type="PROSITE" id="PS00108">
    <property type="entry name" value="PROTEIN_KINASE_ST"/>
    <property type="match status" value="1"/>
</dbReference>
<reference evidence="14" key="2">
    <citation type="submission" date="2020-12" db="EMBL/GenBank/DDBJ databases">
        <title>New Spironucleus salmonicida genome in near-complete chromosomes.</title>
        <authorList>
            <person name="Xu F."/>
            <person name="Kurt Z."/>
            <person name="Jimenez-Gonzalez A."/>
            <person name="Astvaldsson A."/>
            <person name="Andersson J.O."/>
            <person name="Svard S.G."/>
        </authorList>
    </citation>
    <scope>NUCLEOTIDE SEQUENCE</scope>
    <source>
        <strain evidence="14">ATCC 50377</strain>
    </source>
</reference>
<dbReference type="GO" id="GO:0004707">
    <property type="term" value="F:MAP kinase activity"/>
    <property type="evidence" value="ECO:0007669"/>
    <property type="project" value="UniProtKB-EC"/>
</dbReference>
<keyword evidence="7 11" id="KW-0418">Kinase</keyword>
<dbReference type="InterPro" id="IPR050117">
    <property type="entry name" value="MAPK"/>
</dbReference>
<dbReference type="InterPro" id="IPR003527">
    <property type="entry name" value="MAP_kinase_CS"/>
</dbReference>
<dbReference type="Pfam" id="PF00069">
    <property type="entry name" value="Pkinase"/>
    <property type="match status" value="1"/>
</dbReference>
<dbReference type="CDD" id="cd07834">
    <property type="entry name" value="STKc_MAPK"/>
    <property type="match status" value="1"/>
</dbReference>
<dbReference type="Proteomes" id="UP000018208">
    <property type="component" value="Unassembled WGS sequence"/>
</dbReference>
<evidence type="ECO:0000259" key="12">
    <source>
        <dbReference type="PROSITE" id="PS50011"/>
    </source>
</evidence>
<evidence type="ECO:0000256" key="2">
    <source>
        <dbReference type="ARBA" id="ARBA00012411"/>
    </source>
</evidence>
<dbReference type="SUPFAM" id="SSF56112">
    <property type="entry name" value="Protein kinase-like (PK-like)"/>
    <property type="match status" value="1"/>
</dbReference>
<evidence type="ECO:0000256" key="1">
    <source>
        <dbReference type="ARBA" id="ARBA00001946"/>
    </source>
</evidence>
<evidence type="ECO:0000256" key="5">
    <source>
        <dbReference type="ARBA" id="ARBA00022679"/>
    </source>
</evidence>
<keyword evidence="4" id="KW-0597">Phosphoprotein</keyword>
<gene>
    <name evidence="13" type="ORF">SS50377_10374</name>
    <name evidence="14" type="ORF">SS50377_26687</name>
</gene>
<dbReference type="PROSITE" id="PS00107">
    <property type="entry name" value="PROTEIN_KINASE_ATP"/>
    <property type="match status" value="1"/>
</dbReference>
<sequence length="374" mass="43202">MPNATFNIKGINFIVPDHYNITKLLGQGAYGTVVEAIDKRNNQHVAIKKLEKVFGHLVDAKRILREVALLSYLQHENVIKLLDILPPTDCNDLDEIYMVFEYMQTDMYKIVSSRQELSDEHIQYFLYQLLRGMAYIHSAGIVHRDLKPSNLLLNADCTLQVCDLGLARLIHEVSNSDTKMTEYVSTRWYRAPEIILGDPKYGQPVDIFSIGCIFAELILRRPLLPGRDYINQLHLIMDILGTPSKEVLARIDNKSARDYVEQQPLQQPIDLKTKFPTLSTEGVDIMRLMLKMDADNRPTAAEAMKHKYFDGLWEEGDLIEYNGKQIHLFFEDYDLTKELLELGFLNEIKKFHKEVEPEVQKRAKALNIDYSNLQ</sequence>
<comment type="catalytic activity">
    <reaction evidence="11">
        <text>L-threonyl-[protein] + ATP = O-phospho-L-threonyl-[protein] + ADP + H(+)</text>
        <dbReference type="Rhea" id="RHEA:46608"/>
        <dbReference type="Rhea" id="RHEA-COMP:11060"/>
        <dbReference type="Rhea" id="RHEA-COMP:11605"/>
        <dbReference type="ChEBI" id="CHEBI:15378"/>
        <dbReference type="ChEBI" id="CHEBI:30013"/>
        <dbReference type="ChEBI" id="CHEBI:30616"/>
        <dbReference type="ChEBI" id="CHEBI:61977"/>
        <dbReference type="ChEBI" id="CHEBI:456216"/>
        <dbReference type="EC" id="2.7.11.24"/>
    </reaction>
</comment>
<keyword evidence="8 9" id="KW-0067">ATP-binding</keyword>
<dbReference type="SMART" id="SM00220">
    <property type="entry name" value="S_TKc"/>
    <property type="match status" value="1"/>
</dbReference>
<dbReference type="FunFam" id="3.30.200.20:FF:000028">
    <property type="entry name" value="Mitogen-activated protein kinase"/>
    <property type="match status" value="1"/>
</dbReference>
<evidence type="ECO:0000313" key="13">
    <source>
        <dbReference type="EMBL" id="EST49161.1"/>
    </source>
</evidence>
<keyword evidence="6 9" id="KW-0547">Nucleotide-binding</keyword>
<dbReference type="InterPro" id="IPR011009">
    <property type="entry name" value="Kinase-like_dom_sf"/>
</dbReference>
<dbReference type="AlphaFoldDB" id="V6LZJ2"/>
<keyword evidence="15" id="KW-1185">Reference proteome</keyword>
<dbReference type="GO" id="GO:0005524">
    <property type="term" value="F:ATP binding"/>
    <property type="evidence" value="ECO:0007669"/>
    <property type="project" value="UniProtKB-UniRule"/>
</dbReference>
<dbReference type="EMBL" id="AUWU02000007">
    <property type="protein sequence ID" value="KAH0570407.1"/>
    <property type="molecule type" value="Genomic_DNA"/>
</dbReference>
<dbReference type="InterPro" id="IPR017441">
    <property type="entry name" value="Protein_kinase_ATP_BS"/>
</dbReference>
<evidence type="ECO:0000313" key="14">
    <source>
        <dbReference type="EMBL" id="KAH0570407.1"/>
    </source>
</evidence>
<reference evidence="13 14" key="1">
    <citation type="journal article" date="2014" name="PLoS Genet.">
        <title>The Genome of Spironucleus salmonicida Highlights a Fish Pathogen Adapted to Fluctuating Environments.</title>
        <authorList>
            <person name="Xu F."/>
            <person name="Jerlstrom-Hultqvist J."/>
            <person name="Einarsson E."/>
            <person name="Astvaldsson A."/>
            <person name="Svard S.G."/>
            <person name="Andersson J.O."/>
        </authorList>
    </citation>
    <scope>NUCLEOTIDE SEQUENCE</scope>
    <source>
        <strain evidence="14">ATCC 50377</strain>
    </source>
</reference>
<comment type="similarity">
    <text evidence="11">Belongs to the protein kinase superfamily. Ser/Thr protein kinase family. MAP kinase subfamily.</text>
</comment>
<dbReference type="EMBL" id="KI545953">
    <property type="protein sequence ID" value="EST49161.1"/>
    <property type="molecule type" value="Genomic_DNA"/>
</dbReference>
<dbReference type="EC" id="2.7.11.24" evidence="2 11"/>
<dbReference type="VEuPathDB" id="GiardiaDB:SS50377_26687"/>
<evidence type="ECO:0000256" key="7">
    <source>
        <dbReference type="ARBA" id="ARBA00022777"/>
    </source>
</evidence>
<dbReference type="InterPro" id="IPR000719">
    <property type="entry name" value="Prot_kinase_dom"/>
</dbReference>
<keyword evidence="3 10" id="KW-0723">Serine/threonine-protein kinase</keyword>